<feature type="non-terminal residue" evidence="1">
    <location>
        <position position="257"/>
    </location>
</feature>
<proteinExistence type="predicted"/>
<organism evidence="1">
    <name type="scientific">marine sediment metagenome</name>
    <dbReference type="NCBI Taxonomy" id="412755"/>
    <lineage>
        <taxon>unclassified sequences</taxon>
        <taxon>metagenomes</taxon>
        <taxon>ecological metagenomes</taxon>
    </lineage>
</organism>
<dbReference type="AlphaFoldDB" id="X0VTI6"/>
<sequence length="257" mass="29374">YGYKLSVDTLKHILNLSKKHSRSSPLKDLIKSPFLFAKTGWLYEHAPSFVFYHRYRQEELDSYILQFAGNYRSLFLANQASFDFQEKLDNLRRVLAGTFWEKEIWDPVEMIVWARKNNLAGLELDVDFHPFNCARLLPEEFSEDKRHEIGAAAARFGIKIDIHSPIVGPYAPFPNADRGKPLFCNPLDSLGPQRETIFLARDIGAGSVVVHLIDLTRIKEMANLVMTAAGTPVRVTVENYCETEKRQDADTQGRIQA</sequence>
<evidence type="ECO:0000313" key="1">
    <source>
        <dbReference type="EMBL" id="GAG15773.1"/>
    </source>
</evidence>
<feature type="non-terminal residue" evidence="1">
    <location>
        <position position="1"/>
    </location>
</feature>
<reference evidence="1" key="1">
    <citation type="journal article" date="2014" name="Front. Microbiol.">
        <title>High frequency of phylogenetically diverse reductive dehalogenase-homologous genes in deep subseafloor sedimentary metagenomes.</title>
        <authorList>
            <person name="Kawai M."/>
            <person name="Futagami T."/>
            <person name="Toyoda A."/>
            <person name="Takaki Y."/>
            <person name="Nishi S."/>
            <person name="Hori S."/>
            <person name="Arai W."/>
            <person name="Tsubouchi T."/>
            <person name="Morono Y."/>
            <person name="Uchiyama I."/>
            <person name="Ito T."/>
            <person name="Fujiyama A."/>
            <person name="Inagaki F."/>
            <person name="Takami H."/>
        </authorList>
    </citation>
    <scope>NUCLEOTIDE SEQUENCE</scope>
    <source>
        <strain evidence="1">Expedition CK06-06</strain>
    </source>
</reference>
<name>X0VTI6_9ZZZZ</name>
<dbReference type="Gene3D" id="3.20.20.150">
    <property type="entry name" value="Divalent-metal-dependent TIM barrel enzymes"/>
    <property type="match status" value="1"/>
</dbReference>
<comment type="caution">
    <text evidence="1">The sequence shown here is derived from an EMBL/GenBank/DDBJ whole genome shotgun (WGS) entry which is preliminary data.</text>
</comment>
<accession>X0VTI6</accession>
<dbReference type="InterPro" id="IPR036237">
    <property type="entry name" value="Xyl_isomerase-like_sf"/>
</dbReference>
<gene>
    <name evidence="1" type="ORF">S01H1_56077</name>
</gene>
<dbReference type="SUPFAM" id="SSF51658">
    <property type="entry name" value="Xylose isomerase-like"/>
    <property type="match status" value="1"/>
</dbReference>
<dbReference type="EMBL" id="BARS01036491">
    <property type="protein sequence ID" value="GAG15773.1"/>
    <property type="molecule type" value="Genomic_DNA"/>
</dbReference>
<protein>
    <submittedName>
        <fullName evidence="1">Uncharacterized protein</fullName>
    </submittedName>
</protein>